<feature type="transmembrane region" description="Helical" evidence="2">
    <location>
        <begin position="34"/>
        <end position="53"/>
    </location>
</feature>
<dbReference type="Proteomes" id="UP000195062">
    <property type="component" value="Unassembled WGS sequence"/>
</dbReference>
<dbReference type="RefSeq" id="WP_012039114.1">
    <property type="nucleotide sequence ID" value="NZ_CP033724.1"/>
</dbReference>
<sequence>MIVAIIIACEIGFWLILAAGLGARYVLRQRVLGAVLLACVPVVDLVLLVAATIDLRDGATANWTHGLAAAYLGLSIVFGHSMVRWLDARFAYRFAGGEKPTPPPRTGRARTRREWKAWAMTVVSWVISCGLLVAAIAYVGDPPRTTALEEWISRLTMILAILTIFPIGWTIWPGPEPDEAKTTGHDVVDARQDEGTAAR</sequence>
<proteinExistence type="predicted"/>
<keyword evidence="4" id="KW-1185">Reference proteome</keyword>
<dbReference type="EMBL" id="MDHH01000001">
    <property type="protein sequence ID" value="OUE03758.1"/>
    <property type="molecule type" value="Genomic_DNA"/>
</dbReference>
<feature type="region of interest" description="Disordered" evidence="1">
    <location>
        <begin position="176"/>
        <end position="199"/>
    </location>
</feature>
<evidence type="ECO:0000256" key="2">
    <source>
        <dbReference type="SAM" id="Phobius"/>
    </source>
</evidence>
<keyword evidence="2" id="KW-0812">Transmembrane</keyword>
<evidence type="ECO:0000313" key="4">
    <source>
        <dbReference type="Proteomes" id="UP000195062"/>
    </source>
</evidence>
<feature type="transmembrane region" description="Helical" evidence="2">
    <location>
        <begin position="6"/>
        <end position="27"/>
    </location>
</feature>
<keyword evidence="2" id="KW-1133">Transmembrane helix</keyword>
<dbReference type="OMA" id="EIGFWVL"/>
<evidence type="ECO:0000256" key="1">
    <source>
        <dbReference type="SAM" id="MobiDB-lite"/>
    </source>
</evidence>
<accession>A0A1Y3FF15</accession>
<gene>
    <name evidence="3" type="ORF">CMMCAS07_02330</name>
</gene>
<keyword evidence="2" id="KW-0472">Membrane</keyword>
<dbReference type="GeneID" id="92948417"/>
<comment type="caution">
    <text evidence="3">The sequence shown here is derived from an EMBL/GenBank/DDBJ whole genome shotgun (WGS) entry which is preliminary data.</text>
</comment>
<reference evidence="3 4" key="1">
    <citation type="submission" date="2016-08" db="EMBL/GenBank/DDBJ databases">
        <title>Genome sequence of Clavibacter michiganensis subsp. michiganensis strain CASJ007.</title>
        <authorList>
            <person name="Thapa S.P."/>
            <person name="Coaker G."/>
        </authorList>
    </citation>
    <scope>NUCLEOTIDE SEQUENCE [LARGE SCALE GENOMIC DNA]</scope>
    <source>
        <strain evidence="3">CASJ007</strain>
    </source>
</reference>
<feature type="transmembrane region" description="Helical" evidence="2">
    <location>
        <begin position="151"/>
        <end position="172"/>
    </location>
</feature>
<dbReference type="AlphaFoldDB" id="A0A1Y3FF15"/>
<protein>
    <submittedName>
        <fullName evidence="3">Uncharacterized protein</fullName>
    </submittedName>
</protein>
<evidence type="ECO:0000313" key="3">
    <source>
        <dbReference type="EMBL" id="OUE03758.1"/>
    </source>
</evidence>
<feature type="compositionally biased region" description="Basic and acidic residues" evidence="1">
    <location>
        <begin position="178"/>
        <end position="199"/>
    </location>
</feature>
<organism evidence="3 4">
    <name type="scientific">Clavibacter michiganensis subsp. michiganensis</name>
    <dbReference type="NCBI Taxonomy" id="33013"/>
    <lineage>
        <taxon>Bacteria</taxon>
        <taxon>Bacillati</taxon>
        <taxon>Actinomycetota</taxon>
        <taxon>Actinomycetes</taxon>
        <taxon>Micrococcales</taxon>
        <taxon>Microbacteriaceae</taxon>
        <taxon>Clavibacter</taxon>
    </lineage>
</organism>
<name>A0A1Y3FF15_CLAMM</name>
<feature type="transmembrane region" description="Helical" evidence="2">
    <location>
        <begin position="65"/>
        <end position="83"/>
    </location>
</feature>
<feature type="transmembrane region" description="Helical" evidence="2">
    <location>
        <begin position="117"/>
        <end position="139"/>
    </location>
</feature>